<dbReference type="InterPro" id="IPR040841">
    <property type="entry name" value="Luciferase_dom"/>
</dbReference>
<dbReference type="Pfam" id="PF17648">
    <property type="entry name" value="Luciferase"/>
    <property type="match status" value="1"/>
</dbReference>
<reference evidence="3" key="1">
    <citation type="submission" date="2015-10" db="EMBL/GenBank/DDBJ databases">
        <title>Niche specialization of a soil ammonia-oxidizing archaeon, Candidatus Nitrosocosmicus oleophilus.</title>
        <authorList>
            <person name="Jung M.-Y."/>
            <person name="Rhee S.-K."/>
        </authorList>
    </citation>
    <scope>NUCLEOTIDE SEQUENCE [LARGE SCALE GENOMIC DNA]</scope>
    <source>
        <strain evidence="3">MY3</strain>
    </source>
</reference>
<gene>
    <name evidence="2" type="ORF">NMY3_00264</name>
</gene>
<protein>
    <recommendedName>
        <fullName evidence="1">Luciferase domain-containing protein</fullName>
    </recommendedName>
</protein>
<proteinExistence type="predicted"/>
<name>A0A654LSY3_9ARCH</name>
<dbReference type="EMBL" id="CP012850">
    <property type="protein sequence ID" value="ALI34478.1"/>
    <property type="molecule type" value="Genomic_DNA"/>
</dbReference>
<evidence type="ECO:0000259" key="1">
    <source>
        <dbReference type="Pfam" id="PF17648"/>
    </source>
</evidence>
<organism evidence="2 3">
    <name type="scientific">Candidatus Nitrosocosmicus oleophilus</name>
    <dbReference type="NCBI Taxonomy" id="1353260"/>
    <lineage>
        <taxon>Archaea</taxon>
        <taxon>Nitrososphaerota</taxon>
        <taxon>Nitrososphaeria</taxon>
        <taxon>Nitrososphaerales</taxon>
        <taxon>Nitrososphaeraceae</taxon>
        <taxon>Candidatus Nitrosocosmicus</taxon>
    </lineage>
</organism>
<keyword evidence="3" id="KW-1185">Reference proteome</keyword>
<dbReference type="KEGG" id="taa:NMY3_00264"/>
<dbReference type="AlphaFoldDB" id="A0A654LSY3"/>
<dbReference type="Proteomes" id="UP000058925">
    <property type="component" value="Chromosome"/>
</dbReference>
<evidence type="ECO:0000313" key="3">
    <source>
        <dbReference type="Proteomes" id="UP000058925"/>
    </source>
</evidence>
<evidence type="ECO:0000313" key="2">
    <source>
        <dbReference type="EMBL" id="ALI34478.1"/>
    </source>
</evidence>
<accession>A0A654LSY3</accession>
<sequence length="86" mass="10051">MGGFQFKMNGMDIGHIHGDKIVDLPLSSHIQLKISLLKEKNNNNIKSSDYHIYPGTKWIVYYLKDDSDISTVLRDFKFQYDHIRAH</sequence>
<feature type="domain" description="Luciferase" evidence="1">
    <location>
        <begin position="12"/>
        <end position="74"/>
    </location>
</feature>